<gene>
    <name evidence="1" type="ORF">SAMN02982989_3193</name>
</gene>
<reference evidence="2" key="1">
    <citation type="submission" date="2017-04" db="EMBL/GenBank/DDBJ databases">
        <authorList>
            <person name="Varghese N."/>
            <person name="Submissions S."/>
        </authorList>
    </citation>
    <scope>NUCLEOTIDE SEQUENCE [LARGE SCALE GENOMIC DNA]</scope>
    <source>
        <strain evidence="2">B4P</strain>
    </source>
</reference>
<dbReference type="RefSeq" id="WP_085423270.1">
    <property type="nucleotide sequence ID" value="NZ_FXAF01000006.1"/>
</dbReference>
<sequence length="195" mass="20843">MSAPVTARFGKFRVLLGNAASPIVYAAPCGFTSKSLSLGKSLSEVLIPDCEDPDKPMSTGRDVESTTASVSGEGVLAASAVITWLDAYESVESVPVKVEVEFSNGIVTWTGNMHVETLEIGAEQGGRVTINVSMQSDGDLVRTDSGLRSGRCRTVGSMGSTRRRHLGLAPTRELQNWCNQQFIPISREYQGGQCV</sequence>
<protein>
    <submittedName>
        <fullName evidence="1">Phage tail tube protein</fullName>
    </submittedName>
</protein>
<name>A0A1X7FJI3_9HYPH</name>
<evidence type="ECO:0000313" key="2">
    <source>
        <dbReference type="Proteomes" id="UP000192903"/>
    </source>
</evidence>
<evidence type="ECO:0000313" key="1">
    <source>
        <dbReference type="EMBL" id="SMF53310.1"/>
    </source>
</evidence>
<dbReference type="Proteomes" id="UP000192903">
    <property type="component" value="Unassembled WGS sequence"/>
</dbReference>
<proteinExistence type="predicted"/>
<dbReference type="Pfam" id="PF06199">
    <property type="entry name" value="Phage_tail_2"/>
    <property type="match status" value="1"/>
</dbReference>
<dbReference type="OrthoDB" id="7375409at2"/>
<keyword evidence="2" id="KW-1185">Reference proteome</keyword>
<organism evidence="1 2">
    <name type="scientific">Xaviernesmea oryzae</name>
    <dbReference type="NCBI Taxonomy" id="464029"/>
    <lineage>
        <taxon>Bacteria</taxon>
        <taxon>Pseudomonadati</taxon>
        <taxon>Pseudomonadota</taxon>
        <taxon>Alphaproteobacteria</taxon>
        <taxon>Hyphomicrobiales</taxon>
        <taxon>Rhizobiaceae</taxon>
        <taxon>Rhizobium/Agrobacterium group</taxon>
        <taxon>Xaviernesmea</taxon>
    </lineage>
</organism>
<dbReference type="InterPro" id="IPR011855">
    <property type="entry name" value="Phgtail_TP901_1"/>
</dbReference>
<accession>A0A1X7FJI3</accession>
<dbReference type="STRING" id="464029.SAMN02982989_3193"/>
<dbReference type="EMBL" id="FXAF01000006">
    <property type="protein sequence ID" value="SMF53310.1"/>
    <property type="molecule type" value="Genomic_DNA"/>
</dbReference>
<dbReference type="AlphaFoldDB" id="A0A1X7FJI3"/>